<protein>
    <recommendedName>
        <fullName evidence="4">N-acetyltransferase domain-containing protein</fullName>
    </recommendedName>
</protein>
<dbReference type="PANTHER" id="PTHR13947">
    <property type="entry name" value="GNAT FAMILY N-ACETYLTRANSFERASE"/>
    <property type="match status" value="1"/>
</dbReference>
<dbReference type="Pfam" id="PF00583">
    <property type="entry name" value="Acetyltransf_1"/>
    <property type="match status" value="1"/>
</dbReference>
<dbReference type="GO" id="GO:0008080">
    <property type="term" value="F:N-acetyltransferase activity"/>
    <property type="evidence" value="ECO:0007669"/>
    <property type="project" value="InterPro"/>
</dbReference>
<dbReference type="Gene3D" id="3.40.630.30">
    <property type="match status" value="1"/>
</dbReference>
<feature type="compositionally biased region" description="Polar residues" evidence="2">
    <location>
        <begin position="234"/>
        <end position="253"/>
    </location>
</feature>
<dbReference type="SUPFAM" id="SSF55729">
    <property type="entry name" value="Acyl-CoA N-acyltransferases (Nat)"/>
    <property type="match status" value="1"/>
</dbReference>
<reference evidence="5 6" key="1">
    <citation type="journal article" date="2010" name="Science">
        <title>Genomic analysis of organismal complexity in the multicellular green alga Volvox carteri.</title>
        <authorList>
            <person name="Prochnik S.E."/>
            <person name="Umen J."/>
            <person name="Nedelcu A.M."/>
            <person name="Hallmann A."/>
            <person name="Miller S.M."/>
            <person name="Nishii I."/>
            <person name="Ferris P."/>
            <person name="Kuo A."/>
            <person name="Mitros T."/>
            <person name="Fritz-Laylin L.K."/>
            <person name="Hellsten U."/>
            <person name="Chapman J."/>
            <person name="Simakov O."/>
            <person name="Rensing S.A."/>
            <person name="Terry A."/>
            <person name="Pangilinan J."/>
            <person name="Kapitonov V."/>
            <person name="Jurka J."/>
            <person name="Salamov A."/>
            <person name="Shapiro H."/>
            <person name="Schmutz J."/>
            <person name="Grimwood J."/>
            <person name="Lindquist E."/>
            <person name="Lucas S."/>
            <person name="Grigoriev I.V."/>
            <person name="Schmitt R."/>
            <person name="Kirk D."/>
            <person name="Rokhsar D.S."/>
        </authorList>
    </citation>
    <scope>NUCLEOTIDE SEQUENCE [LARGE SCALE GENOMIC DNA]</scope>
    <source>
        <strain evidence="6">f. Nagariensis / Eve</strain>
    </source>
</reference>
<feature type="compositionally biased region" description="Basic and acidic residues" evidence="2">
    <location>
        <begin position="319"/>
        <end position="333"/>
    </location>
</feature>
<evidence type="ECO:0000256" key="1">
    <source>
        <dbReference type="ARBA" id="ARBA00022679"/>
    </source>
</evidence>
<dbReference type="PROSITE" id="PS51186">
    <property type="entry name" value="GNAT"/>
    <property type="match status" value="1"/>
</dbReference>
<feature type="compositionally biased region" description="Low complexity" evidence="2">
    <location>
        <begin position="282"/>
        <end position="298"/>
    </location>
</feature>
<name>D8TMM8_VOLCA</name>
<organism evidence="6">
    <name type="scientific">Volvox carteri f. nagariensis</name>
    <dbReference type="NCBI Taxonomy" id="3068"/>
    <lineage>
        <taxon>Eukaryota</taxon>
        <taxon>Viridiplantae</taxon>
        <taxon>Chlorophyta</taxon>
        <taxon>core chlorophytes</taxon>
        <taxon>Chlorophyceae</taxon>
        <taxon>CS clade</taxon>
        <taxon>Chlamydomonadales</taxon>
        <taxon>Volvocaceae</taxon>
        <taxon>Volvox</taxon>
    </lineage>
</organism>
<keyword evidence="3" id="KW-0812">Transmembrane</keyword>
<keyword evidence="1" id="KW-0808">Transferase</keyword>
<evidence type="ECO:0000256" key="3">
    <source>
        <dbReference type="SAM" id="Phobius"/>
    </source>
</evidence>
<feature type="region of interest" description="Disordered" evidence="2">
    <location>
        <begin position="231"/>
        <end position="256"/>
    </location>
</feature>
<dbReference type="Proteomes" id="UP000001058">
    <property type="component" value="Unassembled WGS sequence"/>
</dbReference>
<dbReference type="GeneID" id="9620714"/>
<keyword evidence="3" id="KW-1133">Transmembrane helix</keyword>
<dbReference type="EMBL" id="GL378328">
    <property type="protein sequence ID" value="EFJ51150.1"/>
    <property type="molecule type" value="Genomic_DNA"/>
</dbReference>
<keyword evidence="3" id="KW-0472">Membrane</keyword>
<evidence type="ECO:0000256" key="2">
    <source>
        <dbReference type="SAM" id="MobiDB-lite"/>
    </source>
</evidence>
<dbReference type="CDD" id="cd04301">
    <property type="entry name" value="NAT_SF"/>
    <property type="match status" value="1"/>
</dbReference>
<evidence type="ECO:0000313" key="6">
    <source>
        <dbReference type="Proteomes" id="UP000001058"/>
    </source>
</evidence>
<dbReference type="InParanoid" id="D8TMM8"/>
<dbReference type="RefSeq" id="XP_002947617.1">
    <property type="nucleotide sequence ID" value="XM_002947571.1"/>
</dbReference>
<feature type="region of interest" description="Disordered" evidence="2">
    <location>
        <begin position="282"/>
        <end position="370"/>
    </location>
</feature>
<dbReference type="PANTHER" id="PTHR13947:SF37">
    <property type="entry name" value="LD18367P"/>
    <property type="match status" value="1"/>
</dbReference>
<evidence type="ECO:0000313" key="5">
    <source>
        <dbReference type="EMBL" id="EFJ51150.1"/>
    </source>
</evidence>
<dbReference type="KEGG" id="vcn:VOLCADRAFT_87940"/>
<feature type="compositionally biased region" description="Low complexity" evidence="2">
    <location>
        <begin position="350"/>
        <end position="366"/>
    </location>
</feature>
<proteinExistence type="predicted"/>
<evidence type="ECO:0000259" key="4">
    <source>
        <dbReference type="PROSITE" id="PS51186"/>
    </source>
</evidence>
<dbReference type="InterPro" id="IPR050769">
    <property type="entry name" value="NAT_camello-type"/>
</dbReference>
<dbReference type="InterPro" id="IPR016181">
    <property type="entry name" value="Acyl_CoA_acyltransferase"/>
</dbReference>
<dbReference type="OrthoDB" id="41532at2759"/>
<gene>
    <name evidence="5" type="ORF">VOLCADRAFT_87940</name>
</gene>
<keyword evidence="6" id="KW-1185">Reference proteome</keyword>
<dbReference type="AlphaFoldDB" id="D8TMM8"/>
<dbReference type="STRING" id="3068.D8TMM8"/>
<dbReference type="InterPro" id="IPR000182">
    <property type="entry name" value="GNAT_dom"/>
</dbReference>
<accession>D8TMM8</accession>
<sequence>MGARTVTLKSGAVIRIRPYRPDDRDQVIRIFSQGMLGLAWPDGVGHVFNTTRLLRLMACAAPAAALLVTAKRSSFVLKAVMSLGGAAFAPCLAFGILKKALKQYVRKSINGPDLSDIETFYSAAGAGHGSAFWVAELLEPEVPSTAPHGDAMSALPSLSLTPAAAGEPRLDQRSSSPEFAGASAATLTVGPSSSAAVAGAENKDVLAQLAGSMAAPQSPVDMLITQPVAGDGVSTDSISAKSTNGHNINTATPAQPVDADEHQVRELVAGLVAAAVARIEGVQSPSQSPSPSLLSPRPTSERPLPERPPVFRMSSSLQRYKEEEEEAQMRQQDDGGSNGPSSTDSDRKAAAAGAPPAAASGPETPAVESKRLRIGSPLVEPTAKPSPPIQPRQMPTMAVAAEAQGAPPPRPAAVELQPRSSSARRATIIGHVALERKSWKLAELRRMSVLKQYAGQGVGGQLLETLVQHARDVGFRELVLYTSGMQPAARRLYERGGWQLSQVTRERNFDFYTYTMDLTKKR</sequence>
<feature type="domain" description="N-acetyltransferase" evidence="4">
    <location>
        <begin position="427"/>
        <end position="521"/>
    </location>
</feature>
<feature type="transmembrane region" description="Helical" evidence="3">
    <location>
        <begin position="76"/>
        <end position="97"/>
    </location>
</feature>